<name>A0ABM3FUR2_NEOLC</name>
<keyword evidence="3" id="KW-0560">Oxidoreductase</keyword>
<dbReference type="EC" id="1.1.1.37" evidence="1"/>
<dbReference type="InterPro" id="IPR015955">
    <property type="entry name" value="Lactate_DH/Glyco_Ohase_4_C"/>
</dbReference>
<feature type="domain" description="Lactate/malate dehydrogenase C-terminal" evidence="6">
    <location>
        <begin position="272"/>
        <end position="434"/>
    </location>
</feature>
<keyword evidence="7" id="KW-1185">Reference proteome</keyword>
<dbReference type="Pfam" id="PF02866">
    <property type="entry name" value="Ldh_1_C"/>
    <property type="match status" value="1"/>
</dbReference>
<proteinExistence type="predicted"/>
<evidence type="ECO:0000256" key="1">
    <source>
        <dbReference type="ARBA" id="ARBA00012995"/>
    </source>
</evidence>
<evidence type="ECO:0000256" key="4">
    <source>
        <dbReference type="ARBA" id="ARBA00023027"/>
    </source>
</evidence>
<dbReference type="PANTHER" id="PTHR11540:SF16">
    <property type="entry name" value="MALATE DEHYDROGENASE, MITOCHONDRIAL"/>
    <property type="match status" value="1"/>
</dbReference>
<organism evidence="7 8">
    <name type="scientific">Neodiprion lecontei</name>
    <name type="common">Redheaded pine sawfly</name>
    <dbReference type="NCBI Taxonomy" id="441921"/>
    <lineage>
        <taxon>Eukaryota</taxon>
        <taxon>Metazoa</taxon>
        <taxon>Ecdysozoa</taxon>
        <taxon>Arthropoda</taxon>
        <taxon>Hexapoda</taxon>
        <taxon>Insecta</taxon>
        <taxon>Pterygota</taxon>
        <taxon>Neoptera</taxon>
        <taxon>Endopterygota</taxon>
        <taxon>Hymenoptera</taxon>
        <taxon>Tenthredinoidea</taxon>
        <taxon>Diprionidae</taxon>
        <taxon>Diprioninae</taxon>
        <taxon>Neodiprion</taxon>
    </lineage>
</organism>
<evidence type="ECO:0000313" key="8">
    <source>
        <dbReference type="RefSeq" id="XP_046591753.1"/>
    </source>
</evidence>
<evidence type="ECO:0000259" key="6">
    <source>
        <dbReference type="Pfam" id="PF02866"/>
    </source>
</evidence>
<dbReference type="SUPFAM" id="SSF56327">
    <property type="entry name" value="LDH C-terminal domain-like"/>
    <property type="match status" value="1"/>
</dbReference>
<evidence type="ECO:0000313" key="7">
    <source>
        <dbReference type="Proteomes" id="UP000829291"/>
    </source>
</evidence>
<gene>
    <name evidence="8" type="primary">LOC107227446</name>
</gene>
<evidence type="ECO:0000256" key="5">
    <source>
        <dbReference type="SAM" id="MobiDB-lite"/>
    </source>
</evidence>
<dbReference type="Gene3D" id="3.90.110.10">
    <property type="entry name" value="Lactate dehydrogenase/glycoside hydrolase, family 4, C-terminal"/>
    <property type="match status" value="1"/>
</dbReference>
<evidence type="ECO:0000256" key="3">
    <source>
        <dbReference type="ARBA" id="ARBA00023002"/>
    </source>
</evidence>
<feature type="region of interest" description="Disordered" evidence="5">
    <location>
        <begin position="94"/>
        <end position="118"/>
    </location>
</feature>
<dbReference type="Gene3D" id="3.40.50.720">
    <property type="entry name" value="NAD(P)-binding Rossmann-like Domain"/>
    <property type="match status" value="1"/>
</dbReference>
<protein>
    <recommendedName>
        <fullName evidence="1">malate dehydrogenase</fullName>
        <ecNumber evidence="1">1.1.1.37</ecNumber>
    </recommendedName>
</protein>
<dbReference type="Proteomes" id="UP000829291">
    <property type="component" value="Chromosome 3"/>
</dbReference>
<dbReference type="InterPro" id="IPR036291">
    <property type="entry name" value="NAD(P)-bd_dom_sf"/>
</dbReference>
<reference evidence="8" key="1">
    <citation type="submission" date="2025-08" db="UniProtKB">
        <authorList>
            <consortium name="RefSeq"/>
        </authorList>
    </citation>
    <scope>IDENTIFICATION</scope>
    <source>
        <tissue evidence="8">Thorax and Abdomen</tissue>
    </source>
</reference>
<evidence type="ECO:0000256" key="2">
    <source>
        <dbReference type="ARBA" id="ARBA00022532"/>
    </source>
</evidence>
<dbReference type="RefSeq" id="XP_046591753.1">
    <property type="nucleotide sequence ID" value="XM_046735797.1"/>
</dbReference>
<keyword evidence="2" id="KW-0816">Tricarboxylic acid cycle</keyword>
<dbReference type="PANTHER" id="PTHR11540">
    <property type="entry name" value="MALATE AND LACTATE DEHYDROGENASE"/>
    <property type="match status" value="1"/>
</dbReference>
<keyword evidence="4" id="KW-0520">NAD</keyword>
<dbReference type="InterPro" id="IPR022383">
    <property type="entry name" value="Lactate/malate_DH_C"/>
</dbReference>
<dbReference type="GeneID" id="107227446"/>
<accession>A0ABM3FUR2</accession>
<dbReference type="SUPFAM" id="SSF51735">
    <property type="entry name" value="NAD(P)-binding Rossmann-fold domains"/>
    <property type="match status" value="1"/>
</dbReference>
<sequence>MPLYQSDLPRMILPVRNGTTLVSQTKADSHLRLVVAVNIGTRVVRHVNERQHHFRFQWAMSSLRKNLGEFLLFNANSRHHLSSRSISILRKHKVKTKSPSQGRPAIKPAVESSRGDFTKRGPDTVSVALIGGGTTPAYTALLLKQAPIIKRVHIADTIDKTASLILDASHVDTSTKIRYFKRNNMIEAMQEVDIIAIMDEEDFTLGKASSHGQFLAGSQHVKVVAEKMVHCCPTALVAVFAHPVTATLPLISEIYKRAGCWDPNRIVGSVAIDSMRIQAMAANLFDLNPAFTTVPIVGGADACTVVPLLSRAKPVNQFSKEQQNSLIHTLRASDNELASIGECRAGPTLSAAAAATKFIVTLACGYCGFKNAVASAFVRSNVLPVCRYFATELQFGPGGVEKSFGLPKVSSVELELVEQAIPIINANVDLAVNFIRANSKLRSKM</sequence>